<name>A0ABR2XQP8_9PEZI</name>
<dbReference type="InterPro" id="IPR056632">
    <property type="entry name" value="DUF7730"/>
</dbReference>
<dbReference type="PANTHER" id="PTHR38790">
    <property type="entry name" value="2EXR DOMAIN-CONTAINING PROTEIN-RELATED"/>
    <property type="match status" value="1"/>
</dbReference>
<gene>
    <name evidence="2" type="ORF">SCAR479_07332</name>
</gene>
<accession>A0ABR2XQP8</accession>
<dbReference type="Proteomes" id="UP001465668">
    <property type="component" value="Unassembled WGS sequence"/>
</dbReference>
<sequence>MAPLAATSLFLSVPAELRIQIYEYLFGEASNRILSIRNVNAGETPIGTNSIRTRYHIMERSLFGRCYETTYELAKDDVYLCTALMRTNRQVYNETVHLIYARHAFDFGNDVEAVAAFLSDLRPHSRQMIPEISVYKSAPSCTHRNELHEWSSMCRYLEKHGGIRKLCLKVQGGKPKGQWQGAQRLSVYDFEFLASIQHKSLEWVHDLCQIQGIQEIEVSSDVSLCPLPTNTDTILFAAFSASIEDTFSSYLRMRLGLVDRYTT</sequence>
<comment type="caution">
    <text evidence="2">The sequence shown here is derived from an EMBL/GenBank/DDBJ whole genome shotgun (WGS) entry which is preliminary data.</text>
</comment>
<evidence type="ECO:0000313" key="3">
    <source>
        <dbReference type="Proteomes" id="UP001465668"/>
    </source>
</evidence>
<reference evidence="2 3" key="1">
    <citation type="submission" date="2024-02" db="EMBL/GenBank/DDBJ databases">
        <title>First draft genome assembly of two strains of Seiridium cardinale.</title>
        <authorList>
            <person name="Emiliani G."/>
            <person name="Scali E."/>
        </authorList>
    </citation>
    <scope>NUCLEOTIDE SEQUENCE [LARGE SCALE GENOMIC DNA]</scope>
    <source>
        <strain evidence="2 3">BM-138-000479</strain>
    </source>
</reference>
<evidence type="ECO:0000259" key="1">
    <source>
        <dbReference type="Pfam" id="PF24864"/>
    </source>
</evidence>
<protein>
    <recommendedName>
        <fullName evidence="1">DUF7730 domain-containing protein</fullName>
    </recommendedName>
</protein>
<evidence type="ECO:0000313" key="2">
    <source>
        <dbReference type="EMBL" id="KAK9776112.1"/>
    </source>
</evidence>
<dbReference type="Pfam" id="PF24864">
    <property type="entry name" value="DUF7730"/>
    <property type="match status" value="1"/>
</dbReference>
<proteinExistence type="predicted"/>
<feature type="domain" description="DUF7730" evidence="1">
    <location>
        <begin position="7"/>
        <end position="182"/>
    </location>
</feature>
<dbReference type="EMBL" id="JARVKM010000030">
    <property type="protein sequence ID" value="KAK9776112.1"/>
    <property type="molecule type" value="Genomic_DNA"/>
</dbReference>
<keyword evidence="3" id="KW-1185">Reference proteome</keyword>
<organism evidence="2 3">
    <name type="scientific">Seiridium cardinale</name>
    <dbReference type="NCBI Taxonomy" id="138064"/>
    <lineage>
        <taxon>Eukaryota</taxon>
        <taxon>Fungi</taxon>
        <taxon>Dikarya</taxon>
        <taxon>Ascomycota</taxon>
        <taxon>Pezizomycotina</taxon>
        <taxon>Sordariomycetes</taxon>
        <taxon>Xylariomycetidae</taxon>
        <taxon>Amphisphaeriales</taxon>
        <taxon>Sporocadaceae</taxon>
        <taxon>Seiridium</taxon>
    </lineage>
</organism>